<feature type="region of interest" description="Disordered" evidence="20">
    <location>
        <begin position="164"/>
        <end position="189"/>
    </location>
</feature>
<dbReference type="AlphaFoldDB" id="A0A4R8DH73"/>
<feature type="binding site" evidence="17">
    <location>
        <begin position="426"/>
        <end position="430"/>
    </location>
    <ligand>
        <name>AMP</name>
        <dbReference type="ChEBI" id="CHEBI:456215"/>
    </ligand>
</feature>
<dbReference type="Gene3D" id="3.40.1190.20">
    <property type="match status" value="1"/>
</dbReference>
<feature type="binding site" evidence="17">
    <location>
        <position position="282"/>
    </location>
    <ligand>
        <name>(6S)-NADPHX</name>
        <dbReference type="ChEBI" id="CHEBI:64076"/>
    </ligand>
</feature>
<comment type="similarity">
    <text evidence="18">Belongs to the NnrE/AIBP family.</text>
</comment>
<dbReference type="NCBIfam" id="TIGR00196">
    <property type="entry name" value="yjeF_cterm"/>
    <property type="match status" value="1"/>
</dbReference>
<accession>A0A4R8DH73</accession>
<dbReference type="SUPFAM" id="SSF53613">
    <property type="entry name" value="Ribokinase-like"/>
    <property type="match status" value="1"/>
</dbReference>
<dbReference type="GO" id="GO:0046872">
    <property type="term" value="F:metal ion binding"/>
    <property type="evidence" value="ECO:0007669"/>
    <property type="project" value="UniProtKB-UniRule"/>
</dbReference>
<feature type="binding site" evidence="18">
    <location>
        <position position="162"/>
    </location>
    <ligand>
        <name>K(+)</name>
        <dbReference type="ChEBI" id="CHEBI:29103"/>
    </ligand>
</feature>
<name>A0A4R8DH73_9BACT</name>
<feature type="binding site" evidence="17">
    <location>
        <position position="339"/>
    </location>
    <ligand>
        <name>(6S)-NADPHX</name>
        <dbReference type="ChEBI" id="CHEBI:64076"/>
    </ligand>
</feature>
<comment type="function">
    <text evidence="18">Catalyzes the epimerization of the S- and R-forms of NAD(P)HX, a damaged form of NAD(P)H that is a result of enzymatic or heat-dependent hydration. This is a prerequisite for the S-specific NAD(P)H-hydrate dehydratase to allow the repair of both epimers of NAD(P)HX.</text>
</comment>
<feature type="binding site" evidence="18">
    <location>
        <position position="159"/>
    </location>
    <ligand>
        <name>(6S)-NADPHX</name>
        <dbReference type="ChEBI" id="CHEBI:64076"/>
    </ligand>
</feature>
<keyword evidence="9 18" id="KW-0630">Potassium</keyword>
<comment type="similarity">
    <text evidence="4 19">In the C-terminal section; belongs to the NnrD/CARKD family.</text>
</comment>
<comment type="catalytic activity">
    <reaction evidence="15 17 19">
        <text>(6S)-NADHX + ADP = AMP + phosphate + NADH + H(+)</text>
        <dbReference type="Rhea" id="RHEA:32223"/>
        <dbReference type="ChEBI" id="CHEBI:15378"/>
        <dbReference type="ChEBI" id="CHEBI:43474"/>
        <dbReference type="ChEBI" id="CHEBI:57945"/>
        <dbReference type="ChEBI" id="CHEBI:64074"/>
        <dbReference type="ChEBI" id="CHEBI:456215"/>
        <dbReference type="ChEBI" id="CHEBI:456216"/>
        <dbReference type="EC" id="4.2.1.136"/>
    </reaction>
</comment>
<keyword evidence="12 17" id="KW-0456">Lyase</keyword>
<feature type="binding site" evidence="18">
    <location>
        <begin position="130"/>
        <end position="136"/>
    </location>
    <ligand>
        <name>(6S)-NADPHX</name>
        <dbReference type="ChEBI" id="CHEBI:64076"/>
    </ligand>
</feature>
<comment type="catalytic activity">
    <reaction evidence="2 18 19">
        <text>(6R)-NADPHX = (6S)-NADPHX</text>
        <dbReference type="Rhea" id="RHEA:32227"/>
        <dbReference type="ChEBI" id="CHEBI:64076"/>
        <dbReference type="ChEBI" id="CHEBI:64077"/>
        <dbReference type="EC" id="5.1.99.6"/>
    </reaction>
</comment>
<evidence type="ECO:0000256" key="1">
    <source>
        <dbReference type="ARBA" id="ARBA00000013"/>
    </source>
</evidence>
<comment type="function">
    <text evidence="17">Catalyzes the dehydration of the S-form of NAD(P)HX at the expense of ADP, which is converted to AMP. Together with NAD(P)HX epimerase, which catalyzes the epimerization of the S- and R-forms, the enzyme allows the repair of both epimers of NAD(P)HX, a damaged form of NAD(P)H that is a result of enzymatic or heat-dependent hydration.</text>
</comment>
<keyword evidence="7 17" id="KW-0067">ATP-binding</keyword>
<evidence type="ECO:0000256" key="5">
    <source>
        <dbReference type="ARBA" id="ARBA00022723"/>
    </source>
</evidence>
<dbReference type="GO" id="GO:0052855">
    <property type="term" value="F:ADP-dependent NAD(P)H-hydrate dehydratase activity"/>
    <property type="evidence" value="ECO:0007669"/>
    <property type="project" value="UniProtKB-UniRule"/>
</dbReference>
<dbReference type="InterPro" id="IPR004443">
    <property type="entry name" value="YjeF_N_dom"/>
</dbReference>
<dbReference type="InterPro" id="IPR036652">
    <property type="entry name" value="YjeF_N_dom_sf"/>
</dbReference>
<dbReference type="RefSeq" id="WP_133998590.1">
    <property type="nucleotide sequence ID" value="NZ_SODV01000002.1"/>
</dbReference>
<evidence type="ECO:0000256" key="18">
    <source>
        <dbReference type="HAMAP-Rule" id="MF_01966"/>
    </source>
</evidence>
<feature type="binding site" evidence="18">
    <location>
        <position position="126"/>
    </location>
    <ligand>
        <name>K(+)</name>
        <dbReference type="ChEBI" id="CHEBI:29103"/>
    </ligand>
</feature>
<comment type="cofactor">
    <cofactor evidence="18 19">
        <name>K(+)</name>
        <dbReference type="ChEBI" id="CHEBI:29103"/>
    </cofactor>
    <text evidence="18 19">Binds 1 potassium ion per subunit.</text>
</comment>
<dbReference type="GO" id="GO:0052856">
    <property type="term" value="F:NAD(P)HX epimerase activity"/>
    <property type="evidence" value="ECO:0007669"/>
    <property type="project" value="UniProtKB-UniRule"/>
</dbReference>
<evidence type="ECO:0000256" key="6">
    <source>
        <dbReference type="ARBA" id="ARBA00022741"/>
    </source>
</evidence>
<evidence type="ECO:0000256" key="4">
    <source>
        <dbReference type="ARBA" id="ARBA00009524"/>
    </source>
</evidence>
<dbReference type="Pfam" id="PF03853">
    <property type="entry name" value="YjeF_N"/>
    <property type="match status" value="1"/>
</dbReference>
<comment type="caution">
    <text evidence="18">Lacks conserved residue(s) required for the propagation of feature annotation.</text>
</comment>
<dbReference type="HAMAP" id="MF_01965">
    <property type="entry name" value="NADHX_dehydratase"/>
    <property type="match status" value="1"/>
</dbReference>
<keyword evidence="24" id="KW-1185">Reference proteome</keyword>
<keyword evidence="13" id="KW-0511">Multifunctional enzyme</keyword>
<keyword evidence="5 18" id="KW-0479">Metal-binding</keyword>
<sequence length="520" mass="54525">MKVYTGQQIRAWDAYTIAHEPISSLQLMERAAVACCHWITTNYALKGKVYYIFCAKGNNGGDGLALARLLLERHIPTQVFILEFGNKGTEDFQANLSALHALTQNIMYIQGEDAFPTLPAGAVIVDALLGSGLNRPLEGLTAALVRFLNGSGLPILAIDLPTGLRTDEPSTEGPSATGTGAQGASTPGAGAPDGGAVVIRAAHTLTLGAWKLGLLLAENAPFFGEVHLLPIGLHPGYEAESRLEVVEPAVVAKWYRPRPSFGHKGTFGHALLVAGGEGKMGACILSARACLHSGVGLTTVFVPHAQVPIVQTAVPEAMALADLARIDPASYKALGIGPGMGTDKKALDLLERLLVMARSTPLVLDADALTLLGNHPHSWKDVPEGAILTPHPKEFERLFGPVATDFERLQMALEQAVRRQCVIVLKGHRTLVAGPDGSGYFNTTGNAGMATGGSGDVLTGILTSLLAQGYPSFQAAVLGVYLHGLAGDLALDEQSMESLTASGIVDSLGKAFKHLGSGHI</sequence>
<dbReference type="PANTHER" id="PTHR12592">
    <property type="entry name" value="ATP-DEPENDENT (S)-NAD(P)H-HYDRATE DEHYDRATASE FAMILY MEMBER"/>
    <property type="match status" value="1"/>
</dbReference>
<evidence type="ECO:0000256" key="3">
    <source>
        <dbReference type="ARBA" id="ARBA00006001"/>
    </source>
</evidence>
<keyword evidence="10 17" id="KW-0520">NAD</keyword>
<dbReference type="CDD" id="cd01171">
    <property type="entry name" value="YXKO-related"/>
    <property type="match status" value="1"/>
</dbReference>
<feature type="binding site" evidence="17">
    <location>
        <position position="455"/>
    </location>
    <ligand>
        <name>AMP</name>
        <dbReference type="ChEBI" id="CHEBI:456215"/>
    </ligand>
</feature>
<comment type="caution">
    <text evidence="23">The sequence shown here is derived from an EMBL/GenBank/DDBJ whole genome shotgun (WGS) entry which is preliminary data.</text>
</comment>
<dbReference type="Proteomes" id="UP000294498">
    <property type="component" value="Unassembled WGS sequence"/>
</dbReference>
<comment type="similarity">
    <text evidence="17">Belongs to the NnrD/CARKD family.</text>
</comment>
<evidence type="ECO:0000259" key="21">
    <source>
        <dbReference type="PROSITE" id="PS51383"/>
    </source>
</evidence>
<evidence type="ECO:0000256" key="10">
    <source>
        <dbReference type="ARBA" id="ARBA00023027"/>
    </source>
</evidence>
<dbReference type="InterPro" id="IPR017953">
    <property type="entry name" value="Carbohydrate_kinase_pred_CS"/>
</dbReference>
<dbReference type="SUPFAM" id="SSF64153">
    <property type="entry name" value="YjeF N-terminal domain-like"/>
    <property type="match status" value="1"/>
</dbReference>
<feature type="binding site" evidence="18">
    <location>
        <begin position="58"/>
        <end position="62"/>
    </location>
    <ligand>
        <name>(6S)-NADPHX</name>
        <dbReference type="ChEBI" id="CHEBI:64076"/>
    </ligand>
</feature>
<feature type="domain" description="YjeF C-terminal" evidence="21">
    <location>
        <begin position="247"/>
        <end position="515"/>
    </location>
</feature>
<dbReference type="EMBL" id="SODV01000002">
    <property type="protein sequence ID" value="TDW97053.1"/>
    <property type="molecule type" value="Genomic_DNA"/>
</dbReference>
<reference evidence="23 24" key="1">
    <citation type="submission" date="2019-03" db="EMBL/GenBank/DDBJ databases">
        <title>Genomic Encyclopedia of Type Strains, Phase IV (KMG-IV): sequencing the most valuable type-strain genomes for metagenomic binning, comparative biology and taxonomic classification.</title>
        <authorList>
            <person name="Goeker M."/>
        </authorList>
    </citation>
    <scope>NUCLEOTIDE SEQUENCE [LARGE SCALE GENOMIC DNA]</scope>
    <source>
        <strain evidence="23 24">DSM 100059</strain>
    </source>
</reference>
<protein>
    <recommendedName>
        <fullName evidence="19">Bifunctional NAD(P)H-hydrate repair enzyme</fullName>
    </recommendedName>
    <alternativeName>
        <fullName evidence="19">Nicotinamide nucleotide repair protein</fullName>
    </alternativeName>
    <domain>
        <recommendedName>
            <fullName evidence="19">ADP-dependent (S)-NAD(P)H-hydrate dehydratase</fullName>
            <ecNumber evidence="19">4.2.1.136</ecNumber>
        </recommendedName>
        <alternativeName>
            <fullName evidence="19">ADP-dependent NAD(P)HX dehydratase</fullName>
        </alternativeName>
    </domain>
    <domain>
        <recommendedName>
            <fullName evidence="19">NAD(P)H-hydrate epimerase</fullName>
            <ecNumber evidence="19">5.1.99.6</ecNumber>
        </recommendedName>
    </domain>
</protein>
<comment type="function">
    <text evidence="14 19">Bifunctional enzyme that catalyzes the epimerization of the S- and R-forms of NAD(P)HX and the dehydration of the S-form of NAD(P)HX at the expense of ADP, which is converted to AMP. This allows the repair of both epimers of NAD(P)HX, a damaged form of NAD(P)H that is a result of enzymatic or heat-dependent hydration.</text>
</comment>
<evidence type="ECO:0000256" key="19">
    <source>
        <dbReference type="PIRNR" id="PIRNR017184"/>
    </source>
</evidence>
<evidence type="ECO:0000313" key="23">
    <source>
        <dbReference type="EMBL" id="TDW97053.1"/>
    </source>
</evidence>
<evidence type="ECO:0000256" key="13">
    <source>
        <dbReference type="ARBA" id="ARBA00023268"/>
    </source>
</evidence>
<comment type="catalytic activity">
    <reaction evidence="16 17 19">
        <text>(6S)-NADPHX + ADP = AMP + phosphate + NADPH + H(+)</text>
        <dbReference type="Rhea" id="RHEA:32235"/>
        <dbReference type="ChEBI" id="CHEBI:15378"/>
        <dbReference type="ChEBI" id="CHEBI:43474"/>
        <dbReference type="ChEBI" id="CHEBI:57783"/>
        <dbReference type="ChEBI" id="CHEBI:64076"/>
        <dbReference type="ChEBI" id="CHEBI:456215"/>
        <dbReference type="ChEBI" id="CHEBI:456216"/>
        <dbReference type="EC" id="4.2.1.136"/>
    </reaction>
</comment>
<dbReference type="PANTHER" id="PTHR12592:SF0">
    <property type="entry name" value="ATP-DEPENDENT (S)-NAD(P)H-HYDRATE DEHYDRATASE"/>
    <property type="match status" value="1"/>
</dbReference>
<evidence type="ECO:0000259" key="22">
    <source>
        <dbReference type="PROSITE" id="PS51385"/>
    </source>
</evidence>
<evidence type="ECO:0000256" key="15">
    <source>
        <dbReference type="ARBA" id="ARBA00048238"/>
    </source>
</evidence>
<evidence type="ECO:0000256" key="8">
    <source>
        <dbReference type="ARBA" id="ARBA00022857"/>
    </source>
</evidence>
<dbReference type="PROSITE" id="PS51385">
    <property type="entry name" value="YJEF_N"/>
    <property type="match status" value="1"/>
</dbReference>
<dbReference type="InterPro" id="IPR029056">
    <property type="entry name" value="Ribokinase-like"/>
</dbReference>
<dbReference type="OrthoDB" id="9806925at2"/>
<dbReference type="Gene3D" id="3.40.50.10260">
    <property type="entry name" value="YjeF N-terminal domain"/>
    <property type="match status" value="1"/>
</dbReference>
<evidence type="ECO:0000256" key="14">
    <source>
        <dbReference type="ARBA" id="ARBA00025153"/>
    </source>
</evidence>
<evidence type="ECO:0000256" key="20">
    <source>
        <dbReference type="SAM" id="MobiDB-lite"/>
    </source>
</evidence>
<feature type="binding site" evidence="17">
    <location>
        <position position="391"/>
    </location>
    <ligand>
        <name>(6S)-NADPHX</name>
        <dbReference type="ChEBI" id="CHEBI:64076"/>
    </ligand>
</feature>
<dbReference type="GO" id="GO:0005524">
    <property type="term" value="F:ATP binding"/>
    <property type="evidence" value="ECO:0007669"/>
    <property type="project" value="UniProtKB-UniRule"/>
</dbReference>
<comment type="cofactor">
    <cofactor evidence="17">
        <name>Mg(2+)</name>
        <dbReference type="ChEBI" id="CHEBI:18420"/>
    </cofactor>
</comment>
<dbReference type="GO" id="GO:0046496">
    <property type="term" value="P:nicotinamide nucleotide metabolic process"/>
    <property type="evidence" value="ECO:0007669"/>
    <property type="project" value="UniProtKB-UniRule"/>
</dbReference>
<keyword evidence="6 17" id="KW-0547">Nucleotide-binding</keyword>
<organism evidence="23 24">
    <name type="scientific">Dinghuibacter silviterrae</name>
    <dbReference type="NCBI Taxonomy" id="1539049"/>
    <lineage>
        <taxon>Bacteria</taxon>
        <taxon>Pseudomonadati</taxon>
        <taxon>Bacteroidota</taxon>
        <taxon>Chitinophagia</taxon>
        <taxon>Chitinophagales</taxon>
        <taxon>Chitinophagaceae</taxon>
        <taxon>Dinghuibacter</taxon>
    </lineage>
</organism>
<dbReference type="PIRSF" id="PIRSF017184">
    <property type="entry name" value="Nnr"/>
    <property type="match status" value="1"/>
</dbReference>
<dbReference type="InterPro" id="IPR000631">
    <property type="entry name" value="CARKD"/>
</dbReference>
<gene>
    <name evidence="18" type="primary">nnrE</name>
    <name evidence="17" type="synonym">nnrD</name>
    <name evidence="23" type="ORF">EDB95_4890</name>
</gene>
<comment type="catalytic activity">
    <reaction evidence="1 18 19">
        <text>(6R)-NADHX = (6S)-NADHX</text>
        <dbReference type="Rhea" id="RHEA:32215"/>
        <dbReference type="ChEBI" id="CHEBI:64074"/>
        <dbReference type="ChEBI" id="CHEBI:64075"/>
        <dbReference type="EC" id="5.1.99.6"/>
    </reaction>
</comment>
<dbReference type="PROSITE" id="PS01050">
    <property type="entry name" value="YJEF_C_2"/>
    <property type="match status" value="1"/>
</dbReference>
<dbReference type="InterPro" id="IPR030677">
    <property type="entry name" value="Nnr"/>
</dbReference>
<evidence type="ECO:0000256" key="16">
    <source>
        <dbReference type="ARBA" id="ARBA00049209"/>
    </source>
</evidence>
<dbReference type="PROSITE" id="PS51383">
    <property type="entry name" value="YJEF_C_3"/>
    <property type="match status" value="1"/>
</dbReference>
<evidence type="ECO:0000256" key="17">
    <source>
        <dbReference type="HAMAP-Rule" id="MF_01965"/>
    </source>
</evidence>
<proteinExistence type="inferred from homology"/>
<dbReference type="EC" id="4.2.1.136" evidence="19"/>
<dbReference type="NCBIfam" id="TIGR00197">
    <property type="entry name" value="yjeF_nterm"/>
    <property type="match status" value="1"/>
</dbReference>
<feature type="domain" description="YjeF N-terminal" evidence="22">
    <location>
        <begin position="9"/>
        <end position="239"/>
    </location>
</feature>
<comment type="similarity">
    <text evidence="3 19">In the N-terminal section; belongs to the NnrE/AIBP family.</text>
</comment>
<evidence type="ECO:0000256" key="12">
    <source>
        <dbReference type="ARBA" id="ARBA00023239"/>
    </source>
</evidence>
<evidence type="ECO:0000256" key="2">
    <source>
        <dbReference type="ARBA" id="ARBA00000909"/>
    </source>
</evidence>
<feature type="binding site" evidence="18">
    <location>
        <position position="59"/>
    </location>
    <ligand>
        <name>K(+)</name>
        <dbReference type="ChEBI" id="CHEBI:29103"/>
    </ligand>
</feature>
<evidence type="ECO:0000256" key="9">
    <source>
        <dbReference type="ARBA" id="ARBA00022958"/>
    </source>
</evidence>
<keyword evidence="8 17" id="KW-0521">NADP</keyword>
<comment type="subunit">
    <text evidence="17">Homotetramer.</text>
</comment>
<feature type="binding site" evidence="17">
    <location>
        <position position="456"/>
    </location>
    <ligand>
        <name>(6S)-NADPHX</name>
        <dbReference type="ChEBI" id="CHEBI:64076"/>
    </ligand>
</feature>
<evidence type="ECO:0000256" key="7">
    <source>
        <dbReference type="ARBA" id="ARBA00022840"/>
    </source>
</evidence>
<dbReference type="HAMAP" id="MF_01966">
    <property type="entry name" value="NADHX_epimerase"/>
    <property type="match status" value="1"/>
</dbReference>
<dbReference type="Pfam" id="PF01256">
    <property type="entry name" value="Carb_kinase"/>
    <property type="match status" value="1"/>
</dbReference>
<evidence type="ECO:0000313" key="24">
    <source>
        <dbReference type="Proteomes" id="UP000294498"/>
    </source>
</evidence>
<dbReference type="EC" id="5.1.99.6" evidence="19"/>
<dbReference type="GO" id="GO:0110051">
    <property type="term" value="P:metabolite repair"/>
    <property type="evidence" value="ECO:0007669"/>
    <property type="project" value="TreeGrafter"/>
</dbReference>
<evidence type="ECO:0000256" key="11">
    <source>
        <dbReference type="ARBA" id="ARBA00023235"/>
    </source>
</evidence>
<keyword evidence="11 18" id="KW-0413">Isomerase</keyword>